<protein>
    <recommendedName>
        <fullName evidence="6">DUF2946 domain-containing protein</fullName>
    </recommendedName>
</protein>
<evidence type="ECO:0000313" key="5">
    <source>
        <dbReference type="Proteomes" id="UP000051887"/>
    </source>
</evidence>
<gene>
    <name evidence="2" type="ORF">TL5118_00278</name>
    <name evidence="3" type="ORF">TL5120_01913</name>
</gene>
<proteinExistence type="predicted"/>
<feature type="signal peptide" evidence="1">
    <location>
        <begin position="1"/>
        <end position="26"/>
    </location>
</feature>
<feature type="chain" id="PRO_5009792350" description="DUF2946 domain-containing protein" evidence="1">
    <location>
        <begin position="27"/>
        <end position="115"/>
    </location>
</feature>
<evidence type="ECO:0000313" key="2">
    <source>
        <dbReference type="EMBL" id="CUH63009.1"/>
    </source>
</evidence>
<reference evidence="3 5" key="2">
    <citation type="submission" date="2015-09" db="EMBL/GenBank/DDBJ databases">
        <authorList>
            <consortium name="Swine Surveillance"/>
        </authorList>
    </citation>
    <scope>NUCLEOTIDE SEQUENCE [LARGE SCALE GENOMIC DNA]</scope>
    <source>
        <strain evidence="3 5">5120</strain>
    </source>
</reference>
<sequence length="115" mass="12323">MALLRTYLAVLIALCMVLTTQTMALARGMSDPVGEMVLCIGNETVTVYYDEDGQPVDPPHYCPDCSVSLVALLQPSFVPNLRPLGQGVVLRIERDQKAIAAEVIPASARGPPVLS</sequence>
<keyword evidence="1" id="KW-0732">Signal</keyword>
<dbReference type="EMBL" id="CYSB01000005">
    <property type="protein sequence ID" value="CUH63009.1"/>
    <property type="molecule type" value="Genomic_DNA"/>
</dbReference>
<accession>A0A0P1F560</accession>
<evidence type="ECO:0000313" key="3">
    <source>
        <dbReference type="EMBL" id="CUH72117.1"/>
    </source>
</evidence>
<keyword evidence="4" id="KW-1185">Reference proteome</keyword>
<reference evidence="2 4" key="1">
    <citation type="submission" date="2015-09" db="EMBL/GenBank/DDBJ databases">
        <authorList>
            <person name="Rodrigo-Torres L."/>
            <person name="Arahal D.R."/>
        </authorList>
    </citation>
    <scope>NUCLEOTIDE SEQUENCE [LARGE SCALE GENOMIC DNA]</scope>
    <source>
        <strain evidence="2 4">CECT 5118</strain>
    </source>
</reference>
<dbReference type="OrthoDB" id="7863585at2"/>
<evidence type="ECO:0008006" key="6">
    <source>
        <dbReference type="Google" id="ProtNLM"/>
    </source>
</evidence>
<dbReference type="Proteomes" id="UP000051086">
    <property type="component" value="Unassembled WGS sequence"/>
</dbReference>
<dbReference type="RefSeq" id="WP_058243348.1">
    <property type="nucleotide sequence ID" value="NZ_CYSB01000005.1"/>
</dbReference>
<dbReference type="EMBL" id="CYSC01000027">
    <property type="protein sequence ID" value="CUH72117.1"/>
    <property type="molecule type" value="Genomic_DNA"/>
</dbReference>
<evidence type="ECO:0000313" key="4">
    <source>
        <dbReference type="Proteomes" id="UP000051086"/>
    </source>
</evidence>
<dbReference type="Proteomes" id="UP000051887">
    <property type="component" value="Unassembled WGS sequence"/>
</dbReference>
<evidence type="ECO:0000256" key="1">
    <source>
        <dbReference type="SAM" id="SignalP"/>
    </source>
</evidence>
<organism evidence="3 5">
    <name type="scientific">Thalassovita autumnalis</name>
    <dbReference type="NCBI Taxonomy" id="2072972"/>
    <lineage>
        <taxon>Bacteria</taxon>
        <taxon>Pseudomonadati</taxon>
        <taxon>Pseudomonadota</taxon>
        <taxon>Alphaproteobacteria</taxon>
        <taxon>Rhodobacterales</taxon>
        <taxon>Roseobacteraceae</taxon>
        <taxon>Thalassovita</taxon>
    </lineage>
</organism>
<name>A0A0P1F560_9RHOB</name>
<dbReference type="AlphaFoldDB" id="A0A0P1F560"/>